<keyword evidence="2 4" id="KW-0378">Hydrolase</keyword>
<dbReference type="SUPFAM" id="SSF53474">
    <property type="entry name" value="alpha/beta-Hydrolases"/>
    <property type="match status" value="1"/>
</dbReference>
<dbReference type="PANTHER" id="PTHR43918">
    <property type="entry name" value="ACETYLCHOLINESTERASE"/>
    <property type="match status" value="1"/>
</dbReference>
<accession>A0ABR4HET9</accession>
<dbReference type="Pfam" id="PF00135">
    <property type="entry name" value="COesterase"/>
    <property type="match status" value="1"/>
</dbReference>
<dbReference type="Proteomes" id="UP001610334">
    <property type="component" value="Unassembled WGS sequence"/>
</dbReference>
<dbReference type="InterPro" id="IPR029058">
    <property type="entry name" value="AB_hydrolase_fold"/>
</dbReference>
<comment type="caution">
    <text evidence="4">The sequence shown here is derived from an EMBL/GenBank/DDBJ whole genome shotgun (WGS) entry which is preliminary data.</text>
</comment>
<keyword evidence="5" id="KW-1185">Reference proteome</keyword>
<dbReference type="InterPro" id="IPR002018">
    <property type="entry name" value="CarbesteraseB"/>
</dbReference>
<dbReference type="PANTHER" id="PTHR43918:SF4">
    <property type="entry name" value="CARBOXYLIC ESTER HYDROLASE"/>
    <property type="match status" value="1"/>
</dbReference>
<proteinExistence type="inferred from homology"/>
<dbReference type="InterPro" id="IPR050654">
    <property type="entry name" value="AChE-related_enzymes"/>
</dbReference>
<name>A0ABR4HET9_9EURO</name>
<evidence type="ECO:0000256" key="2">
    <source>
        <dbReference type="ARBA" id="ARBA00022801"/>
    </source>
</evidence>
<evidence type="ECO:0000313" key="5">
    <source>
        <dbReference type="Proteomes" id="UP001610334"/>
    </source>
</evidence>
<reference evidence="4 5" key="1">
    <citation type="submission" date="2024-07" db="EMBL/GenBank/DDBJ databases">
        <title>Section-level genome sequencing and comparative genomics of Aspergillus sections Usti and Cavernicolus.</title>
        <authorList>
            <consortium name="Lawrence Berkeley National Laboratory"/>
            <person name="Nybo J.L."/>
            <person name="Vesth T.C."/>
            <person name="Theobald S."/>
            <person name="Frisvad J.C."/>
            <person name="Larsen T.O."/>
            <person name="Kjaerboelling I."/>
            <person name="Rothschild-Mancinelli K."/>
            <person name="Lyhne E.K."/>
            <person name="Kogle M.E."/>
            <person name="Barry K."/>
            <person name="Clum A."/>
            <person name="Na H."/>
            <person name="Ledsgaard L."/>
            <person name="Lin J."/>
            <person name="Lipzen A."/>
            <person name="Kuo A."/>
            <person name="Riley R."/>
            <person name="Mondo S."/>
            <person name="Labutti K."/>
            <person name="Haridas S."/>
            <person name="Pangalinan J."/>
            <person name="Salamov A.A."/>
            <person name="Simmons B.A."/>
            <person name="Magnuson J.K."/>
            <person name="Chen J."/>
            <person name="Drula E."/>
            <person name="Henrissat B."/>
            <person name="Wiebenga A."/>
            <person name="Lubbers R.J."/>
            <person name="Gomes A.C."/>
            <person name="Makela M.R."/>
            <person name="Stajich J."/>
            <person name="Grigoriev I.V."/>
            <person name="Mortensen U.H."/>
            <person name="De Vries R.P."/>
            <person name="Baker S.E."/>
            <person name="Andersen M.R."/>
        </authorList>
    </citation>
    <scope>NUCLEOTIDE SEQUENCE [LARGE SCALE GENOMIC DNA]</scope>
    <source>
        <strain evidence="4 5">CBS 588.65</strain>
    </source>
</reference>
<feature type="domain" description="Carboxylesterase type B" evidence="3">
    <location>
        <begin position="46"/>
        <end position="174"/>
    </location>
</feature>
<gene>
    <name evidence="4" type="ORF">BJX63DRAFT_432083</name>
</gene>
<dbReference type="GO" id="GO:0016787">
    <property type="term" value="F:hydrolase activity"/>
    <property type="evidence" value="ECO:0007669"/>
    <property type="project" value="UniProtKB-KW"/>
</dbReference>
<sequence>MPHKNTADAAPPSFDLKLKRGCALPGNRQGNQSLLNQRYSRPTAIIDSGAIVGTTTQVSIPSATAPAIVNKYLGIPFANKPERFCLTEPVSPWTGLLDVSKYGPGCYEANSEDVNWYTNGASLGLLPVEESEGCLNFNVWQGGGNFYAWYDDSNIVANQDVVVVAINYRMNVFGLPADESIPVAAALDLVSLSDYTDTLLEAYPLGEAGILTENARIVRITTDLLMQCSH</sequence>
<comment type="similarity">
    <text evidence="1">Belongs to the type-B carboxylesterase/lipase family.</text>
</comment>
<protein>
    <submittedName>
        <fullName evidence="4">Alpha/Beta hydrolase protein</fullName>
    </submittedName>
</protein>
<dbReference type="Gene3D" id="3.40.50.1820">
    <property type="entry name" value="alpha/beta hydrolase"/>
    <property type="match status" value="1"/>
</dbReference>
<organism evidence="4 5">
    <name type="scientific">Aspergillus granulosus</name>
    <dbReference type="NCBI Taxonomy" id="176169"/>
    <lineage>
        <taxon>Eukaryota</taxon>
        <taxon>Fungi</taxon>
        <taxon>Dikarya</taxon>
        <taxon>Ascomycota</taxon>
        <taxon>Pezizomycotina</taxon>
        <taxon>Eurotiomycetes</taxon>
        <taxon>Eurotiomycetidae</taxon>
        <taxon>Eurotiales</taxon>
        <taxon>Aspergillaceae</taxon>
        <taxon>Aspergillus</taxon>
        <taxon>Aspergillus subgen. Nidulantes</taxon>
    </lineage>
</organism>
<evidence type="ECO:0000313" key="4">
    <source>
        <dbReference type="EMBL" id="KAL2813268.1"/>
    </source>
</evidence>
<evidence type="ECO:0000259" key="3">
    <source>
        <dbReference type="Pfam" id="PF00135"/>
    </source>
</evidence>
<dbReference type="EMBL" id="JBFXLT010000041">
    <property type="protein sequence ID" value="KAL2813268.1"/>
    <property type="molecule type" value="Genomic_DNA"/>
</dbReference>
<evidence type="ECO:0000256" key="1">
    <source>
        <dbReference type="ARBA" id="ARBA00005964"/>
    </source>
</evidence>